<comment type="caution">
    <text evidence="2">The sequence shown here is derived from an EMBL/GenBank/DDBJ whole genome shotgun (WGS) entry which is preliminary data.</text>
</comment>
<reference evidence="2 3" key="1">
    <citation type="submission" date="2016-04" db="EMBL/GenBank/DDBJ databases">
        <title>Chloroflexus islandicus sp. nov., a thermophilic filamentous anoxygenic phototrophic bacterium from geyser Strokkur (Iceland).</title>
        <authorList>
            <person name="Gaisin V.A."/>
            <person name="Kalashnikov A.M."/>
            <person name="Sukhacheva M.V."/>
            <person name="Grouzdev D.S."/>
            <person name="Ivanov T.M."/>
            <person name="Kuznetsov B."/>
            <person name="Gorlenko V.M."/>
        </authorList>
    </citation>
    <scope>NUCLEOTIDE SEQUENCE [LARGE SCALE GENOMIC DNA]</scope>
    <source>
        <strain evidence="3">isl-2</strain>
    </source>
</reference>
<evidence type="ECO:0000256" key="1">
    <source>
        <dbReference type="SAM" id="Phobius"/>
    </source>
</evidence>
<keyword evidence="1" id="KW-1133">Transmembrane helix</keyword>
<proteinExistence type="predicted"/>
<dbReference type="AlphaFoldDB" id="A0A178M4S5"/>
<protein>
    <submittedName>
        <fullName evidence="2">Uncharacterized protein</fullName>
    </submittedName>
</protein>
<name>A0A178M4S5_9CHLR</name>
<keyword evidence="3" id="KW-1185">Reference proteome</keyword>
<evidence type="ECO:0000313" key="2">
    <source>
        <dbReference type="EMBL" id="OAN43186.1"/>
    </source>
</evidence>
<keyword evidence="1" id="KW-0812">Transmembrane</keyword>
<organism evidence="2 3">
    <name type="scientific">Chloroflexus islandicus</name>
    <dbReference type="NCBI Taxonomy" id="1707952"/>
    <lineage>
        <taxon>Bacteria</taxon>
        <taxon>Bacillati</taxon>
        <taxon>Chloroflexota</taxon>
        <taxon>Chloroflexia</taxon>
        <taxon>Chloroflexales</taxon>
        <taxon>Chloroflexineae</taxon>
        <taxon>Chloroflexaceae</taxon>
        <taxon>Chloroflexus</taxon>
    </lineage>
</organism>
<evidence type="ECO:0000313" key="3">
    <source>
        <dbReference type="Proteomes" id="UP000078287"/>
    </source>
</evidence>
<dbReference type="OrthoDB" id="166716at2"/>
<accession>A0A178M4S5</accession>
<sequence length="63" mass="6912">MMSTMVIIVMIVVGLIVVALIGSGIFWFLVQIGVIVQKAAEPPTQDYGSYLLDQGRDASERDR</sequence>
<dbReference type="EMBL" id="LWQS01000081">
    <property type="protein sequence ID" value="OAN43186.1"/>
    <property type="molecule type" value="Genomic_DNA"/>
</dbReference>
<dbReference type="Proteomes" id="UP000078287">
    <property type="component" value="Unassembled WGS sequence"/>
</dbReference>
<dbReference type="RefSeq" id="WP_066790196.1">
    <property type="nucleotide sequence ID" value="NZ_LWQS01000081.1"/>
</dbReference>
<feature type="transmembrane region" description="Helical" evidence="1">
    <location>
        <begin position="6"/>
        <end position="30"/>
    </location>
</feature>
<gene>
    <name evidence="2" type="ORF">A6A03_18545</name>
</gene>
<keyword evidence="1" id="KW-0472">Membrane</keyword>